<dbReference type="Proteomes" id="UP000886335">
    <property type="component" value="Unassembled WGS sequence"/>
</dbReference>
<keyword evidence="2" id="KW-0328">Glycosyltransferase</keyword>
<evidence type="ECO:0000256" key="4">
    <source>
        <dbReference type="SAM" id="Phobius"/>
    </source>
</evidence>
<organism evidence="5">
    <name type="scientific">Prosthecochloris aestuarii</name>
    <dbReference type="NCBI Taxonomy" id="1102"/>
    <lineage>
        <taxon>Bacteria</taxon>
        <taxon>Pseudomonadati</taxon>
        <taxon>Chlorobiota</taxon>
        <taxon>Chlorobiia</taxon>
        <taxon>Chlorobiales</taxon>
        <taxon>Chlorobiaceae</taxon>
        <taxon>Prosthecochloris</taxon>
    </lineage>
</organism>
<dbReference type="Pfam" id="PF13641">
    <property type="entry name" value="Glyco_tranf_2_3"/>
    <property type="match status" value="1"/>
</dbReference>
<dbReference type="InterPro" id="IPR029044">
    <property type="entry name" value="Nucleotide-diphossugar_trans"/>
</dbReference>
<comment type="similarity">
    <text evidence="1">Belongs to the glycosyltransferase 2 family.</text>
</comment>
<keyword evidence="3" id="KW-0808">Transferase</keyword>
<keyword evidence="4" id="KW-0472">Membrane</keyword>
<keyword evidence="4" id="KW-1133">Transmembrane helix</keyword>
<feature type="transmembrane region" description="Helical" evidence="4">
    <location>
        <begin position="300"/>
        <end position="317"/>
    </location>
</feature>
<keyword evidence="4" id="KW-0812">Transmembrane</keyword>
<dbReference type="PANTHER" id="PTHR43630:SF1">
    <property type="entry name" value="POLY-BETA-1,6-N-ACETYL-D-GLUCOSAMINE SYNTHASE"/>
    <property type="match status" value="1"/>
</dbReference>
<feature type="transmembrane region" description="Helical" evidence="4">
    <location>
        <begin position="323"/>
        <end position="342"/>
    </location>
</feature>
<reference evidence="5" key="1">
    <citation type="journal article" date="2020" name="mSystems">
        <title>Genome- and Community-Level Interaction Insights into Carbon Utilization and Element Cycling Functions of Hydrothermarchaeota in Hydrothermal Sediment.</title>
        <authorList>
            <person name="Zhou Z."/>
            <person name="Liu Y."/>
            <person name="Xu W."/>
            <person name="Pan J."/>
            <person name="Luo Z.H."/>
            <person name="Li M."/>
        </authorList>
    </citation>
    <scope>NUCLEOTIDE SEQUENCE [LARGE SCALE GENOMIC DNA]</scope>
    <source>
        <strain evidence="5">SpSt-1181</strain>
    </source>
</reference>
<dbReference type="AlphaFoldDB" id="A0A831ST07"/>
<gene>
    <name evidence="5" type="ORF">ENN50_07930</name>
</gene>
<evidence type="ECO:0000256" key="3">
    <source>
        <dbReference type="ARBA" id="ARBA00022679"/>
    </source>
</evidence>
<evidence type="ECO:0000256" key="2">
    <source>
        <dbReference type="ARBA" id="ARBA00022676"/>
    </source>
</evidence>
<comment type="caution">
    <text evidence="5">The sequence shown here is derived from an EMBL/GenBank/DDBJ whole genome shotgun (WGS) entry which is preliminary data.</text>
</comment>
<protein>
    <submittedName>
        <fullName evidence="5">Glycosyltransferase</fullName>
    </submittedName>
</protein>
<dbReference type="SUPFAM" id="SSF53448">
    <property type="entry name" value="Nucleotide-diphospho-sugar transferases"/>
    <property type="match status" value="1"/>
</dbReference>
<accession>A0A831ST07</accession>
<proteinExistence type="inferred from homology"/>
<dbReference type="PANTHER" id="PTHR43630">
    <property type="entry name" value="POLY-BETA-1,6-N-ACETYL-D-GLUCOSAMINE SYNTHASE"/>
    <property type="match status" value="1"/>
</dbReference>
<dbReference type="EMBL" id="DSBW01000172">
    <property type="protein sequence ID" value="HED31593.1"/>
    <property type="molecule type" value="Genomic_DNA"/>
</dbReference>
<sequence>MTEFLSGTLFIYLLLATLHLLVFSIAGCFYHQETRPATASRYRKFAVLIPAYKEDAVILSTARNASVLTYPTEKFDIVVIADALQNTTIEQLKKLPVTVLEVSFENSTKAKSLNAAERSLDDSYDAIVIIDADNLMEKQFLEKANAAMDSGLRVLQTHRTAKNISTPVALLDAASEEINNHIFRKGRRTLGLSAALIGSGIVMEASLFREMVPQLKTVGEDKELERLLLLDRITTGYLDDTMVLDEKVSQSRVFQKQRTRWIGTQWQMLKETLPLLPDALLKGNLGYVDKVLQMAFPPRLLLLGTTTIITALSFAGLPGTAGWMWTILLILQGAALMIALPARFRTRNFFMAALRVPGLFVRMLAALIAKPTFR</sequence>
<feature type="transmembrane region" description="Helical" evidence="4">
    <location>
        <begin position="6"/>
        <end position="30"/>
    </location>
</feature>
<dbReference type="Gene3D" id="3.90.550.10">
    <property type="entry name" value="Spore Coat Polysaccharide Biosynthesis Protein SpsA, Chain A"/>
    <property type="match status" value="1"/>
</dbReference>
<evidence type="ECO:0000313" key="5">
    <source>
        <dbReference type="EMBL" id="HED31593.1"/>
    </source>
</evidence>
<evidence type="ECO:0000256" key="1">
    <source>
        <dbReference type="ARBA" id="ARBA00006739"/>
    </source>
</evidence>
<dbReference type="GO" id="GO:0016757">
    <property type="term" value="F:glycosyltransferase activity"/>
    <property type="evidence" value="ECO:0007669"/>
    <property type="project" value="UniProtKB-KW"/>
</dbReference>
<name>A0A831ST07_PROAE</name>